<dbReference type="OrthoDB" id="179913at2"/>
<organism evidence="1 2">
    <name type="scientific">Mycobacterium conspicuum</name>
    <dbReference type="NCBI Taxonomy" id="44010"/>
    <lineage>
        <taxon>Bacteria</taxon>
        <taxon>Bacillati</taxon>
        <taxon>Actinomycetota</taxon>
        <taxon>Actinomycetes</taxon>
        <taxon>Mycobacteriales</taxon>
        <taxon>Mycobacteriaceae</taxon>
        <taxon>Mycobacterium</taxon>
    </lineage>
</organism>
<proteinExistence type="predicted"/>
<dbReference type="Proteomes" id="UP000467385">
    <property type="component" value="Chromosome"/>
</dbReference>
<sequence>MRLAVVGRGKWGTNIVRTLASMSDVELIGESKDVDLVLRQRPAGVLIATPSATHADVAIPFIDAGVPTFIEKPMATTVYDAIRISEAALRSGAPVVVGHVHLHNPAFQAAKKLLPDVEPVQAVFWEGMNHHPRSDSSVLWDWLPHGLSMARALFDANPGSVQAWGVGAASRFTAASAKFAFGEIPLIANVSWLSPPKRHRLTIVGEDNSLTFDDTADRKLSLHTSRGASHPGYDDELPLTRELQAFLGVVRAGHLDTAQIKSEVALVRAVAAAEESARNAGKPVAIDDGQS</sequence>
<dbReference type="STRING" id="44010.AWC00_23915"/>
<dbReference type="AlphaFoldDB" id="A0A1X1SYQ1"/>
<dbReference type="Pfam" id="PF01408">
    <property type="entry name" value="GFO_IDH_MocA"/>
    <property type="match status" value="1"/>
</dbReference>
<dbReference type="GO" id="GO:0000166">
    <property type="term" value="F:nucleotide binding"/>
    <property type="evidence" value="ECO:0007669"/>
    <property type="project" value="InterPro"/>
</dbReference>
<gene>
    <name evidence="1" type="ORF">MCNS_22630</name>
</gene>
<dbReference type="PANTHER" id="PTHR43377">
    <property type="entry name" value="BILIVERDIN REDUCTASE A"/>
    <property type="match status" value="1"/>
</dbReference>
<dbReference type="InterPro" id="IPR000683">
    <property type="entry name" value="Gfo/Idh/MocA-like_OxRdtase_N"/>
</dbReference>
<reference evidence="1 2" key="1">
    <citation type="journal article" date="2019" name="Emerg. Microbes Infect.">
        <title>Comprehensive subspecies identification of 175 nontuberculous mycobacteria species based on 7547 genomic profiles.</title>
        <authorList>
            <person name="Matsumoto Y."/>
            <person name="Kinjo T."/>
            <person name="Motooka D."/>
            <person name="Nabeya D."/>
            <person name="Jung N."/>
            <person name="Uechi K."/>
            <person name="Horii T."/>
            <person name="Iida T."/>
            <person name="Fujita J."/>
            <person name="Nakamura S."/>
        </authorList>
    </citation>
    <scope>NUCLEOTIDE SEQUENCE [LARGE SCALE GENOMIC DNA]</scope>
    <source>
        <strain evidence="1 2">JCM 14738</strain>
    </source>
</reference>
<name>A0A1X1SYQ1_9MYCO</name>
<dbReference type="PANTHER" id="PTHR43377:SF1">
    <property type="entry name" value="BILIVERDIN REDUCTASE A"/>
    <property type="match status" value="1"/>
</dbReference>
<dbReference type="InterPro" id="IPR051450">
    <property type="entry name" value="Gfo/Idh/MocA_Oxidoreductases"/>
</dbReference>
<dbReference type="SUPFAM" id="SSF51735">
    <property type="entry name" value="NAD(P)-binding Rossmann-fold domains"/>
    <property type="match status" value="1"/>
</dbReference>
<dbReference type="Gene3D" id="3.30.360.10">
    <property type="entry name" value="Dihydrodipicolinate Reductase, domain 2"/>
    <property type="match status" value="1"/>
</dbReference>
<dbReference type="InterPro" id="IPR036291">
    <property type="entry name" value="NAD(P)-bd_dom_sf"/>
</dbReference>
<evidence type="ECO:0000313" key="2">
    <source>
        <dbReference type="Proteomes" id="UP000467385"/>
    </source>
</evidence>
<keyword evidence="2" id="KW-1185">Reference proteome</keyword>
<dbReference type="SUPFAM" id="SSF55347">
    <property type="entry name" value="Glyceraldehyde-3-phosphate dehydrogenase-like, C-terminal domain"/>
    <property type="match status" value="1"/>
</dbReference>
<accession>A0A1X1SYQ1</accession>
<dbReference type="EMBL" id="AP022613">
    <property type="protein sequence ID" value="BBZ39200.1"/>
    <property type="molecule type" value="Genomic_DNA"/>
</dbReference>
<evidence type="ECO:0000313" key="1">
    <source>
        <dbReference type="EMBL" id="BBZ39200.1"/>
    </source>
</evidence>
<protein>
    <submittedName>
        <fullName evidence="1">Oxidoreductase</fullName>
    </submittedName>
</protein>
<dbReference type="Gene3D" id="3.40.50.720">
    <property type="entry name" value="NAD(P)-binding Rossmann-like Domain"/>
    <property type="match status" value="1"/>
</dbReference>